<accession>A0A178Z5X2</accession>
<reference evidence="3 4" key="1">
    <citation type="submission" date="2016-04" db="EMBL/GenBank/DDBJ databases">
        <title>Draft genome of Fonsecaea erecta CBS 125763.</title>
        <authorList>
            <person name="Weiss V.A."/>
            <person name="Vicente V.A."/>
            <person name="Raittz R.T."/>
            <person name="Moreno L.F."/>
            <person name="De Souza E.M."/>
            <person name="Pedrosa F.O."/>
            <person name="Steffens M.B."/>
            <person name="Faoro H."/>
            <person name="Tadra-Sfeir M.Z."/>
            <person name="Najafzadeh M.J."/>
            <person name="Felipe M.S."/>
            <person name="Teixeira M."/>
            <person name="Sun J."/>
            <person name="Xi L."/>
            <person name="Gomes R."/>
            <person name="De Azevedo C.M."/>
            <person name="Salgado C.G."/>
            <person name="Da Silva M.B."/>
            <person name="Nascimento M.F."/>
            <person name="Queiroz-Telles F."/>
            <person name="Attili D.S."/>
            <person name="Gorbushina A."/>
        </authorList>
    </citation>
    <scope>NUCLEOTIDE SEQUENCE [LARGE SCALE GENOMIC DNA]</scope>
    <source>
        <strain evidence="3 4">CBS 125763</strain>
    </source>
</reference>
<comment type="caution">
    <text evidence="3">The sequence shown here is derived from an EMBL/GenBank/DDBJ whole genome shotgun (WGS) entry which is preliminary data.</text>
</comment>
<feature type="region of interest" description="Disordered" evidence="1">
    <location>
        <begin position="54"/>
        <end position="84"/>
    </location>
</feature>
<feature type="signal peptide" evidence="2">
    <location>
        <begin position="1"/>
        <end position="21"/>
    </location>
</feature>
<dbReference type="Proteomes" id="UP000078343">
    <property type="component" value="Unassembled WGS sequence"/>
</dbReference>
<feature type="chain" id="PRO_5008098311" description="Apple domain-containing protein" evidence="2">
    <location>
        <begin position="22"/>
        <end position="217"/>
    </location>
</feature>
<sequence>MPSSSVFSFALLALSLDITNAYTSSSWSSDMMTSPTLSLDPSPTSWSTSCSTSWSTSWSNSWTTSWTTTTSTSTTTTTSTTSTSSSSSAALAAATPTSDCINNESYQADNYCGCSYSMTCGTHPIYDDSTILLGIYSLGSLTDNHMDYCSEQCDVDYLCLSVVVNVEEQRCYMYNELPIGGTADTNYDLAVRVNNGPGSCVNDQVGVCLANIPTRKW</sequence>
<dbReference type="AlphaFoldDB" id="A0A178Z5X2"/>
<evidence type="ECO:0000256" key="2">
    <source>
        <dbReference type="SAM" id="SignalP"/>
    </source>
</evidence>
<dbReference type="OrthoDB" id="4160706at2759"/>
<evidence type="ECO:0000256" key="1">
    <source>
        <dbReference type="SAM" id="MobiDB-lite"/>
    </source>
</evidence>
<dbReference type="RefSeq" id="XP_018688479.1">
    <property type="nucleotide sequence ID" value="XM_018842318.1"/>
</dbReference>
<gene>
    <name evidence="3" type="ORF">AYL99_10812</name>
</gene>
<keyword evidence="4" id="KW-1185">Reference proteome</keyword>
<name>A0A178Z5X2_9EURO</name>
<organism evidence="3 4">
    <name type="scientific">Fonsecaea erecta</name>
    <dbReference type="NCBI Taxonomy" id="1367422"/>
    <lineage>
        <taxon>Eukaryota</taxon>
        <taxon>Fungi</taxon>
        <taxon>Dikarya</taxon>
        <taxon>Ascomycota</taxon>
        <taxon>Pezizomycotina</taxon>
        <taxon>Eurotiomycetes</taxon>
        <taxon>Chaetothyriomycetidae</taxon>
        <taxon>Chaetothyriales</taxon>
        <taxon>Herpotrichiellaceae</taxon>
        <taxon>Fonsecaea</taxon>
    </lineage>
</organism>
<dbReference type="GeneID" id="30014980"/>
<protein>
    <recommendedName>
        <fullName evidence="5">Apple domain-containing protein</fullName>
    </recommendedName>
</protein>
<evidence type="ECO:0008006" key="5">
    <source>
        <dbReference type="Google" id="ProtNLM"/>
    </source>
</evidence>
<proteinExistence type="predicted"/>
<keyword evidence="2" id="KW-0732">Signal</keyword>
<evidence type="ECO:0000313" key="3">
    <source>
        <dbReference type="EMBL" id="OAP55112.1"/>
    </source>
</evidence>
<evidence type="ECO:0000313" key="4">
    <source>
        <dbReference type="Proteomes" id="UP000078343"/>
    </source>
</evidence>
<dbReference type="EMBL" id="LVYI01000012">
    <property type="protein sequence ID" value="OAP55112.1"/>
    <property type="molecule type" value="Genomic_DNA"/>
</dbReference>